<dbReference type="AlphaFoldDB" id="A0A0K1PRX3"/>
<protein>
    <recommendedName>
        <fullName evidence="4">Outer membrane lipoprotein BamD-like domain-containing protein</fullName>
    </recommendedName>
</protein>
<dbReference type="InterPro" id="IPR011990">
    <property type="entry name" value="TPR-like_helical_dom_sf"/>
</dbReference>
<keyword evidence="3" id="KW-1185">Reference proteome</keyword>
<gene>
    <name evidence="2" type="ORF">AKJ09_02538</name>
</gene>
<proteinExistence type="predicted"/>
<sequence length="235" mass="24640">MRERRLLEDGATKAEADLLRAARSYRVPDHVHASTLAAVAEAASPASAVRRITPRKVAGILSCGFAIGILSLVAMRSMHTSQMADSTPSAPIVATAAPEALPPSPADSAFAEIPSLSVNALPSSAPSANPNTKSAPPRVVDEAEELAAELAGLDRAKRTLEAGDAAAAVRLLDAHRVRFREGRLVPEAMALRVQALIAAGQRDKAEKLGAEFLKSYPTSPLAARVRTMLATENGR</sequence>
<keyword evidence="1" id="KW-0812">Transmembrane</keyword>
<dbReference type="Gene3D" id="1.25.40.10">
    <property type="entry name" value="Tetratricopeptide repeat domain"/>
    <property type="match status" value="1"/>
</dbReference>
<dbReference type="KEGG" id="llu:AKJ09_02538"/>
<dbReference type="Proteomes" id="UP000064967">
    <property type="component" value="Chromosome"/>
</dbReference>
<accession>A0A0K1PRX3</accession>
<evidence type="ECO:0000256" key="1">
    <source>
        <dbReference type="SAM" id="Phobius"/>
    </source>
</evidence>
<evidence type="ECO:0000313" key="2">
    <source>
        <dbReference type="EMBL" id="AKU95874.1"/>
    </source>
</evidence>
<keyword evidence="1" id="KW-0472">Membrane</keyword>
<keyword evidence="1" id="KW-1133">Transmembrane helix</keyword>
<dbReference type="STRING" id="1391654.AKJ09_02538"/>
<dbReference type="EMBL" id="CP012333">
    <property type="protein sequence ID" value="AKU95874.1"/>
    <property type="molecule type" value="Genomic_DNA"/>
</dbReference>
<evidence type="ECO:0008006" key="4">
    <source>
        <dbReference type="Google" id="ProtNLM"/>
    </source>
</evidence>
<name>A0A0K1PRX3_9BACT</name>
<reference evidence="2 3" key="1">
    <citation type="submission" date="2015-08" db="EMBL/GenBank/DDBJ databases">
        <authorList>
            <person name="Babu N.S."/>
            <person name="Beckwith C.J."/>
            <person name="Beseler K.G."/>
            <person name="Brison A."/>
            <person name="Carone J.V."/>
            <person name="Caskin T.P."/>
            <person name="Diamond M."/>
            <person name="Durham M.E."/>
            <person name="Foxe J.M."/>
            <person name="Go M."/>
            <person name="Henderson B.A."/>
            <person name="Jones I.B."/>
            <person name="McGettigan J.A."/>
            <person name="Micheletti S.J."/>
            <person name="Nasrallah M.E."/>
            <person name="Ortiz D."/>
            <person name="Piller C.R."/>
            <person name="Privatt S.R."/>
            <person name="Schneider S.L."/>
            <person name="Sharp S."/>
            <person name="Smith T.C."/>
            <person name="Stanton J.D."/>
            <person name="Ullery H.E."/>
            <person name="Wilson R.J."/>
            <person name="Serrano M.G."/>
            <person name="Buck G."/>
            <person name="Lee V."/>
            <person name="Wang Y."/>
            <person name="Carvalho R."/>
            <person name="Voegtly L."/>
            <person name="Shi R."/>
            <person name="Duckworth R."/>
            <person name="Johnson A."/>
            <person name="Loviza R."/>
            <person name="Walstead R."/>
            <person name="Shah Z."/>
            <person name="Kiflezghi M."/>
            <person name="Wade K."/>
            <person name="Ball S.L."/>
            <person name="Bradley K.W."/>
            <person name="Asai D.J."/>
            <person name="Bowman C.A."/>
            <person name="Russell D.A."/>
            <person name="Pope W.H."/>
            <person name="Jacobs-Sera D."/>
            <person name="Hendrix R.W."/>
            <person name="Hatfull G.F."/>
        </authorList>
    </citation>
    <scope>NUCLEOTIDE SEQUENCE [LARGE SCALE GENOMIC DNA]</scope>
    <source>
        <strain evidence="2 3">DSM 27648</strain>
    </source>
</reference>
<dbReference type="RefSeq" id="WP_146647250.1">
    <property type="nucleotide sequence ID" value="NZ_CP012333.1"/>
</dbReference>
<feature type="transmembrane region" description="Helical" evidence="1">
    <location>
        <begin position="57"/>
        <end position="75"/>
    </location>
</feature>
<organism evidence="2 3">
    <name type="scientific">Labilithrix luteola</name>
    <dbReference type="NCBI Taxonomy" id="1391654"/>
    <lineage>
        <taxon>Bacteria</taxon>
        <taxon>Pseudomonadati</taxon>
        <taxon>Myxococcota</taxon>
        <taxon>Polyangia</taxon>
        <taxon>Polyangiales</taxon>
        <taxon>Labilitrichaceae</taxon>
        <taxon>Labilithrix</taxon>
    </lineage>
</organism>
<evidence type="ECO:0000313" key="3">
    <source>
        <dbReference type="Proteomes" id="UP000064967"/>
    </source>
</evidence>